<dbReference type="EMBL" id="FNAN01000026">
    <property type="protein sequence ID" value="SDG98433.1"/>
    <property type="molecule type" value="Genomic_DNA"/>
</dbReference>
<sequence>MKPKPKSDIFDLSKVKINPNLKSHANDPFVRRKVEEAKRVLKSLQPPIDDICD</sequence>
<gene>
    <name evidence="1" type="ORF">SAMN04487996_12688</name>
</gene>
<evidence type="ECO:0000313" key="2">
    <source>
        <dbReference type="Proteomes" id="UP000198748"/>
    </source>
</evidence>
<reference evidence="2" key="1">
    <citation type="submission" date="2016-10" db="EMBL/GenBank/DDBJ databases">
        <authorList>
            <person name="Varghese N."/>
            <person name="Submissions S."/>
        </authorList>
    </citation>
    <scope>NUCLEOTIDE SEQUENCE [LARGE SCALE GENOMIC DNA]</scope>
    <source>
        <strain evidence="2">DSM 25329</strain>
    </source>
</reference>
<keyword evidence="2" id="KW-1185">Reference proteome</keyword>
<proteinExistence type="predicted"/>
<dbReference type="STRING" id="659014.SAMN04487996_12688"/>
<dbReference type="AlphaFoldDB" id="A0A1G7YPJ1"/>
<name>A0A1G7YPJ1_9BACT</name>
<protein>
    <submittedName>
        <fullName evidence="1">Uncharacterized protein</fullName>
    </submittedName>
</protein>
<dbReference type="RefSeq" id="WP_176885178.1">
    <property type="nucleotide sequence ID" value="NZ_FNAN01000026.1"/>
</dbReference>
<dbReference type="Proteomes" id="UP000198748">
    <property type="component" value="Unassembled WGS sequence"/>
</dbReference>
<accession>A0A1G7YPJ1</accession>
<evidence type="ECO:0000313" key="1">
    <source>
        <dbReference type="EMBL" id="SDG98433.1"/>
    </source>
</evidence>
<organism evidence="1 2">
    <name type="scientific">Dyadobacter soli</name>
    <dbReference type="NCBI Taxonomy" id="659014"/>
    <lineage>
        <taxon>Bacteria</taxon>
        <taxon>Pseudomonadati</taxon>
        <taxon>Bacteroidota</taxon>
        <taxon>Cytophagia</taxon>
        <taxon>Cytophagales</taxon>
        <taxon>Spirosomataceae</taxon>
        <taxon>Dyadobacter</taxon>
    </lineage>
</organism>